<sequence length="356" mass="38572">MAQMLQPPVPASWRERWLKAMFASAGTSFTTAVVLVLLAVVLYKAFIWGVWDATTAVNADVCRDSSGACWGAVIYNHRIILLGRYPVGEGWRPVLGMLLLLGSVGLAATPRFFGSKGVWMVTGALVLFVALLAGGWAGLTPVDSDLWGGLPLTLLLSVFAVITSVPLAIALALGRRSQLPIVRWVCTGYIELVRGVPLITVLFFGAFVLPLLLPAAWRGDAMVRVALCLTGFSAAYLAEVYRGGLQAIAKGQAEAAHALSLSRWQTLKLVILPQAGRLTIPPATSHFIGVLKDTSLVAIVNIYDLTGSLKMALTNPEWRPYFVEAYIVVSAIYLVLGLSIVRYGRFLEQRYALDKR</sequence>
<feature type="domain" description="ABC transmembrane type-1" evidence="9">
    <location>
        <begin position="150"/>
        <end position="344"/>
    </location>
</feature>
<dbReference type="PROSITE" id="PS50928">
    <property type="entry name" value="ABC_TM1"/>
    <property type="match status" value="1"/>
</dbReference>
<dbReference type="PANTHER" id="PTHR30614">
    <property type="entry name" value="MEMBRANE COMPONENT OF AMINO ACID ABC TRANSPORTER"/>
    <property type="match status" value="1"/>
</dbReference>
<dbReference type="GO" id="GO:0006865">
    <property type="term" value="P:amino acid transport"/>
    <property type="evidence" value="ECO:0007669"/>
    <property type="project" value="TreeGrafter"/>
</dbReference>
<feature type="transmembrane region" description="Helical" evidence="8">
    <location>
        <begin position="21"/>
        <end position="43"/>
    </location>
</feature>
<reference evidence="11 12" key="1">
    <citation type="submission" date="2015-12" db="EMBL/GenBank/DDBJ databases">
        <title>Complete genome sequence of a multi-drug resistant strain Acidovorax sp. 12322-1.</title>
        <authorList>
            <person name="Ming D."/>
            <person name="Wang M."/>
            <person name="Hu S."/>
            <person name="Zhou Y."/>
            <person name="Jiang T."/>
        </authorList>
    </citation>
    <scope>NUCLEOTIDE SEQUENCE [LARGE SCALE GENOMIC DNA]</scope>
    <source>
        <strain evidence="11 12">12322-1</strain>
    </source>
</reference>
<evidence type="ECO:0000256" key="3">
    <source>
        <dbReference type="ARBA" id="ARBA00022448"/>
    </source>
</evidence>
<evidence type="ECO:0000256" key="8">
    <source>
        <dbReference type="RuleBase" id="RU363032"/>
    </source>
</evidence>
<dbReference type="OrthoDB" id="9808531at2"/>
<comment type="similarity">
    <text evidence="2">Belongs to the binding-protein-dependent transport system permease family. HisMQ subfamily.</text>
</comment>
<dbReference type="InterPro" id="IPR043429">
    <property type="entry name" value="ArtM/GltK/GlnP/TcyL/YhdX-like"/>
</dbReference>
<comment type="subcellular location">
    <subcellularLocation>
        <location evidence="1">Cell inner membrane</location>
        <topology evidence="1">Multi-pass membrane protein</topology>
    </subcellularLocation>
    <subcellularLocation>
        <location evidence="8">Cell membrane</location>
        <topology evidence="8">Multi-pass membrane protein</topology>
    </subcellularLocation>
</comment>
<keyword evidence="5 8" id="KW-0812">Transmembrane</keyword>
<keyword evidence="7 8" id="KW-0472">Membrane</keyword>
<feature type="transmembrane region" description="Helical" evidence="8">
    <location>
        <begin position="117"/>
        <end position="139"/>
    </location>
</feature>
<dbReference type="CDD" id="cd06261">
    <property type="entry name" value="TM_PBP2"/>
    <property type="match status" value="1"/>
</dbReference>
<dbReference type="InterPro" id="IPR035906">
    <property type="entry name" value="MetI-like_sf"/>
</dbReference>
<evidence type="ECO:0000313" key="10">
    <source>
        <dbReference type="EMBL" id="AQZ99517.1"/>
    </source>
</evidence>
<dbReference type="Pfam" id="PF00528">
    <property type="entry name" value="BPD_transp_1"/>
    <property type="match status" value="1"/>
</dbReference>
<dbReference type="Gene3D" id="1.10.3720.10">
    <property type="entry name" value="MetI-like"/>
    <property type="match status" value="1"/>
</dbReference>
<reference evidence="10 13" key="2">
    <citation type="submission" date="2017-03" db="EMBL/GenBank/DDBJ databases">
        <title>Rapid Whole Genome Sequencing of Comamonas kerstersii Causing Continuous ambulatory Peritoneal Dialysis-Associated Peritonitis.</title>
        <authorList>
            <person name="Zheng B."/>
        </authorList>
    </citation>
    <scope>NUCLEOTIDE SEQUENCE [LARGE SCALE GENOMIC DNA]</scope>
    <source>
        <strain evidence="10 13">8943</strain>
    </source>
</reference>
<evidence type="ECO:0000256" key="1">
    <source>
        <dbReference type="ARBA" id="ARBA00004429"/>
    </source>
</evidence>
<evidence type="ECO:0000259" key="9">
    <source>
        <dbReference type="PROSITE" id="PS50928"/>
    </source>
</evidence>
<keyword evidence="4" id="KW-1003">Cell membrane</keyword>
<feature type="transmembrane region" description="Helical" evidence="8">
    <location>
        <begin position="91"/>
        <end position="110"/>
    </location>
</feature>
<evidence type="ECO:0000313" key="11">
    <source>
        <dbReference type="EMBL" id="KUF39658.1"/>
    </source>
</evidence>
<dbReference type="InterPro" id="IPR000515">
    <property type="entry name" value="MetI-like"/>
</dbReference>
<protein>
    <submittedName>
        <fullName evidence="11">Polar amino acid ABC transporter permease</fullName>
    </submittedName>
</protein>
<keyword evidence="3 8" id="KW-0813">Transport</keyword>
<dbReference type="GeneID" id="83040792"/>
<accession>A0A1V0BHX4</accession>
<evidence type="ECO:0000256" key="5">
    <source>
        <dbReference type="ARBA" id="ARBA00022692"/>
    </source>
</evidence>
<dbReference type="STRING" id="225992.B5M06_15925"/>
<dbReference type="PANTHER" id="PTHR30614:SF41">
    <property type="entry name" value="INNER MEMBRANE AMINO-ACID ABC TRANSPORTER PERMEASE PROTEIN YHDY"/>
    <property type="match status" value="1"/>
</dbReference>
<dbReference type="InterPro" id="IPR010065">
    <property type="entry name" value="AA_ABC_transptr_permease_3TM"/>
</dbReference>
<accession>A0A0W7YX41</accession>
<evidence type="ECO:0000256" key="4">
    <source>
        <dbReference type="ARBA" id="ARBA00022475"/>
    </source>
</evidence>
<feature type="transmembrane region" description="Helical" evidence="8">
    <location>
        <begin position="321"/>
        <end position="341"/>
    </location>
</feature>
<dbReference type="AlphaFoldDB" id="A0A0W7YX41"/>
<dbReference type="RefSeq" id="WP_054067236.1">
    <property type="nucleotide sequence ID" value="NZ_CATYED010000013.1"/>
</dbReference>
<feature type="transmembrane region" description="Helical" evidence="8">
    <location>
        <begin position="151"/>
        <end position="174"/>
    </location>
</feature>
<dbReference type="KEGG" id="cke:B5M06_15925"/>
<evidence type="ECO:0000313" key="13">
    <source>
        <dbReference type="Proteomes" id="UP000242792"/>
    </source>
</evidence>
<organism evidence="11 12">
    <name type="scientific">Comamonas kerstersii</name>
    <dbReference type="NCBI Taxonomy" id="225992"/>
    <lineage>
        <taxon>Bacteria</taxon>
        <taxon>Pseudomonadati</taxon>
        <taxon>Pseudomonadota</taxon>
        <taxon>Betaproteobacteria</taxon>
        <taxon>Burkholderiales</taxon>
        <taxon>Comamonadaceae</taxon>
        <taxon>Comamonas</taxon>
    </lineage>
</organism>
<gene>
    <name evidence="11" type="ORF">AS359_06305</name>
    <name evidence="10" type="ORF">B5M06_15925</name>
</gene>
<proteinExistence type="inferred from homology"/>
<keyword evidence="6 8" id="KW-1133">Transmembrane helix</keyword>
<dbReference type="NCBIfam" id="TIGR01726">
    <property type="entry name" value="HEQRo_perm_3TM"/>
    <property type="match status" value="1"/>
</dbReference>
<dbReference type="GO" id="GO:0022857">
    <property type="term" value="F:transmembrane transporter activity"/>
    <property type="evidence" value="ECO:0007669"/>
    <property type="project" value="InterPro"/>
</dbReference>
<accession>A0A1V3TPH1</accession>
<evidence type="ECO:0000256" key="2">
    <source>
        <dbReference type="ARBA" id="ARBA00010072"/>
    </source>
</evidence>
<dbReference type="Proteomes" id="UP000242792">
    <property type="component" value="Chromosome"/>
</dbReference>
<keyword evidence="12" id="KW-1185">Reference proteome</keyword>
<evidence type="ECO:0000256" key="7">
    <source>
        <dbReference type="ARBA" id="ARBA00023136"/>
    </source>
</evidence>
<evidence type="ECO:0000256" key="6">
    <source>
        <dbReference type="ARBA" id="ARBA00022989"/>
    </source>
</evidence>
<dbReference type="SUPFAM" id="SSF161098">
    <property type="entry name" value="MetI-like"/>
    <property type="match status" value="1"/>
</dbReference>
<feature type="transmembrane region" description="Helical" evidence="8">
    <location>
        <begin position="195"/>
        <end position="217"/>
    </location>
</feature>
<dbReference type="EMBL" id="CP020121">
    <property type="protein sequence ID" value="AQZ99517.1"/>
    <property type="molecule type" value="Genomic_DNA"/>
</dbReference>
<dbReference type="EMBL" id="LPXH01000035">
    <property type="protein sequence ID" value="KUF39658.1"/>
    <property type="molecule type" value="Genomic_DNA"/>
</dbReference>
<dbReference type="GO" id="GO:0043190">
    <property type="term" value="C:ATP-binding cassette (ABC) transporter complex"/>
    <property type="evidence" value="ECO:0007669"/>
    <property type="project" value="InterPro"/>
</dbReference>
<dbReference type="Proteomes" id="UP000053300">
    <property type="component" value="Unassembled WGS sequence"/>
</dbReference>
<evidence type="ECO:0000313" key="12">
    <source>
        <dbReference type="Proteomes" id="UP000053300"/>
    </source>
</evidence>
<name>A0A0W7YX41_9BURK</name>